<proteinExistence type="predicted"/>
<evidence type="ECO:0000256" key="5">
    <source>
        <dbReference type="SAM" id="Phobius"/>
    </source>
</evidence>
<evidence type="ECO:0000259" key="6">
    <source>
        <dbReference type="Pfam" id="PF06305"/>
    </source>
</evidence>
<feature type="domain" description="Lipopolysaccharide assembly protein A" evidence="6">
    <location>
        <begin position="21"/>
        <end position="74"/>
    </location>
</feature>
<sequence>MFKTILTVAITVFMVLFALNNFDRVTVHLLIGKSVDMRLIFVILLAALAGYLLRHFIGITREEELKRRLLLERKKRFQRKSQPNLDDEFDL</sequence>
<dbReference type="EMBL" id="JX869937">
    <property type="protein sequence ID" value="AFZ77025.1"/>
    <property type="molecule type" value="Genomic_DNA"/>
</dbReference>
<evidence type="ECO:0000256" key="2">
    <source>
        <dbReference type="ARBA" id="ARBA00022692"/>
    </source>
</evidence>
<evidence type="ECO:0000256" key="1">
    <source>
        <dbReference type="ARBA" id="ARBA00022475"/>
    </source>
</evidence>
<dbReference type="AlphaFoldDB" id="U5IGM7"/>
<evidence type="ECO:0000256" key="4">
    <source>
        <dbReference type="ARBA" id="ARBA00023136"/>
    </source>
</evidence>
<accession>U5IGM7</accession>
<gene>
    <name evidence="7" type="primary">mamL</name>
    <name evidence="7" type="ORF">ALPM_00180</name>
</gene>
<protein>
    <submittedName>
        <fullName evidence="7">Magnetosome protein MamL</fullName>
    </submittedName>
</protein>
<dbReference type="InterPro" id="IPR010445">
    <property type="entry name" value="LapA_dom"/>
</dbReference>
<dbReference type="Pfam" id="PF06305">
    <property type="entry name" value="LapA_dom"/>
    <property type="match status" value="1"/>
</dbReference>
<evidence type="ECO:0000313" key="7">
    <source>
        <dbReference type="EMBL" id="AFZ77025.1"/>
    </source>
</evidence>
<feature type="transmembrane region" description="Helical" evidence="5">
    <location>
        <begin position="37"/>
        <end position="57"/>
    </location>
</feature>
<reference evidence="7" key="1">
    <citation type="journal article" date="2013" name="Environ. Microbiol.">
        <title>Comparative genomic analysis of magnetotactic bacteria from the Deltaproteobacteria provides new insights into magnetite and greigite magnetosome genes required for magnetotaxis.</title>
        <authorList>
            <person name="Lefevre C.T."/>
            <person name="Trubitsyn D."/>
            <person name="Abreu F."/>
            <person name="Kolinko S."/>
            <person name="Jogler C."/>
            <person name="de Almeida L.G."/>
            <person name="de Vasconcelos A.T."/>
            <person name="Kube M."/>
            <person name="Reinhardt R."/>
            <person name="Lins U."/>
            <person name="Pignol D."/>
            <person name="Schuler D."/>
            <person name="Bazylinski D.A."/>
            <person name="Ginet N."/>
        </authorList>
    </citation>
    <scope>NUCLEOTIDE SEQUENCE</scope>
    <source>
        <strain evidence="7">ML-1</strain>
    </source>
</reference>
<keyword evidence="1" id="KW-1003">Cell membrane</keyword>
<evidence type="ECO:0000256" key="3">
    <source>
        <dbReference type="ARBA" id="ARBA00022989"/>
    </source>
</evidence>
<keyword evidence="3 5" id="KW-1133">Transmembrane helix</keyword>
<organism evidence="7">
    <name type="scientific">delta proteobacterium ML-1</name>
    <dbReference type="NCBI Taxonomy" id="947513"/>
    <lineage>
        <taxon>Bacteria</taxon>
        <taxon>Deltaproteobacteria</taxon>
    </lineage>
</organism>
<name>U5IGM7_9DELT</name>
<keyword evidence="2 5" id="KW-0812">Transmembrane</keyword>
<keyword evidence="4 5" id="KW-0472">Membrane</keyword>